<feature type="active site" description="Charge relay system" evidence="9">
    <location>
        <position position="210"/>
    </location>
</feature>
<evidence type="ECO:0000313" key="15">
    <source>
        <dbReference type="Proteomes" id="UP000035481"/>
    </source>
</evidence>
<proteinExistence type="inferred from homology"/>
<dbReference type="GO" id="GO:0006508">
    <property type="term" value="P:proteolysis"/>
    <property type="evidence" value="ECO:0007669"/>
    <property type="project" value="UniProtKB-KW"/>
</dbReference>
<dbReference type="Pfam" id="PF04151">
    <property type="entry name" value="PPC"/>
    <property type="match status" value="1"/>
</dbReference>
<dbReference type="InterPro" id="IPR023827">
    <property type="entry name" value="Peptidase_S8_Asp-AS"/>
</dbReference>
<dbReference type="AlphaFoldDB" id="A0A0G9H905"/>
<keyword evidence="6 9" id="KW-0378">Hydrolase</keyword>
<name>A0A0G9H905_9GAMM</name>
<dbReference type="RefSeq" id="WP_046969818.1">
    <property type="nucleotide sequence ID" value="NZ_JPLA01000001.1"/>
</dbReference>
<keyword evidence="4 9" id="KW-0645">Protease</keyword>
<feature type="domain" description="Peptidase C-terminal archaeal/bacterial" evidence="13">
    <location>
        <begin position="562"/>
        <end position="631"/>
    </location>
</feature>
<dbReference type="SUPFAM" id="SSF52743">
    <property type="entry name" value="Subtilisin-like"/>
    <property type="match status" value="1"/>
</dbReference>
<keyword evidence="8" id="KW-0865">Zymogen</keyword>
<dbReference type="Gene3D" id="3.40.50.200">
    <property type="entry name" value="Peptidase S8/S53 domain"/>
    <property type="match status" value="1"/>
</dbReference>
<evidence type="ECO:0000259" key="13">
    <source>
        <dbReference type="Pfam" id="PF04151"/>
    </source>
</evidence>
<accession>A0A0G9H905</accession>
<comment type="subcellular location">
    <subcellularLocation>
        <location evidence="1">Secreted</location>
    </subcellularLocation>
</comment>
<dbReference type="InterPro" id="IPR023828">
    <property type="entry name" value="Peptidase_S8_Ser-AS"/>
</dbReference>
<evidence type="ECO:0000256" key="7">
    <source>
        <dbReference type="ARBA" id="ARBA00022825"/>
    </source>
</evidence>
<dbReference type="InterPro" id="IPR034176">
    <property type="entry name" value="Peptidases_S8_13"/>
</dbReference>
<reference evidence="14 15" key="1">
    <citation type="journal article" date="2015" name="Antonie Van Leeuwenhoek">
        <title>A phylogenomic and molecular marker based taxonomic framework for the order Xanthomonadales: proposal to transfer the families Algiphilaceae and Solimonadaceae to the order Nevskiales ord. nov. and to create a new family within the order Xanthomonadales, the family Rhodanobacteraceae fam. nov., containing the genus Rhodanobacter and its closest relatives.</title>
        <authorList>
            <person name="Naushad S."/>
            <person name="Adeolu M."/>
            <person name="Wong S."/>
            <person name="Sohail M."/>
            <person name="Schellhorn H.E."/>
            <person name="Gupta R.S."/>
        </authorList>
    </citation>
    <scope>NUCLEOTIDE SEQUENCE [LARGE SCALE GENOMIC DNA]</scope>
    <source>
        <strain evidence="14 15">DSM 16301</strain>
    </source>
</reference>
<organism evidence="14 15">
    <name type="scientific">Dyella japonica DSM 16301</name>
    <dbReference type="NCBI Taxonomy" id="1440762"/>
    <lineage>
        <taxon>Bacteria</taxon>
        <taxon>Pseudomonadati</taxon>
        <taxon>Pseudomonadota</taxon>
        <taxon>Gammaproteobacteria</taxon>
        <taxon>Lysobacterales</taxon>
        <taxon>Rhodanobacteraceae</taxon>
        <taxon>Dyella</taxon>
    </lineage>
</organism>
<keyword evidence="7 9" id="KW-0720">Serine protease</keyword>
<dbReference type="Pfam" id="PF00082">
    <property type="entry name" value="Peptidase_S8"/>
    <property type="match status" value="1"/>
</dbReference>
<evidence type="ECO:0000256" key="4">
    <source>
        <dbReference type="ARBA" id="ARBA00022670"/>
    </source>
</evidence>
<comment type="similarity">
    <text evidence="2 9 10">Belongs to the peptidase S8 family.</text>
</comment>
<dbReference type="GO" id="GO:0004252">
    <property type="term" value="F:serine-type endopeptidase activity"/>
    <property type="evidence" value="ECO:0007669"/>
    <property type="project" value="UniProtKB-UniRule"/>
</dbReference>
<dbReference type="InterPro" id="IPR007280">
    <property type="entry name" value="Peptidase_C_arc/bac"/>
</dbReference>
<keyword evidence="5 11" id="KW-0732">Signal</keyword>
<dbReference type="InterPro" id="IPR050131">
    <property type="entry name" value="Peptidase_S8_subtilisin-like"/>
</dbReference>
<dbReference type="CDD" id="cd07496">
    <property type="entry name" value="Peptidases_S8_13"/>
    <property type="match status" value="1"/>
</dbReference>
<evidence type="ECO:0000256" key="6">
    <source>
        <dbReference type="ARBA" id="ARBA00022801"/>
    </source>
</evidence>
<dbReference type="EMBL" id="JPLA01000001">
    <property type="protein sequence ID" value="KLD66108.1"/>
    <property type="molecule type" value="Genomic_DNA"/>
</dbReference>
<dbReference type="Proteomes" id="UP000035481">
    <property type="component" value="Unassembled WGS sequence"/>
</dbReference>
<dbReference type="PROSITE" id="PS00138">
    <property type="entry name" value="SUBTILASE_SER"/>
    <property type="match status" value="1"/>
</dbReference>
<evidence type="ECO:0000259" key="12">
    <source>
        <dbReference type="Pfam" id="PF00082"/>
    </source>
</evidence>
<dbReference type="GO" id="GO:0005576">
    <property type="term" value="C:extracellular region"/>
    <property type="evidence" value="ECO:0007669"/>
    <property type="project" value="UniProtKB-SubCell"/>
</dbReference>
<dbReference type="FunFam" id="3.40.50.200:FF:000022">
    <property type="entry name" value="Extracellular protease"/>
    <property type="match status" value="1"/>
</dbReference>
<dbReference type="PROSITE" id="PS00136">
    <property type="entry name" value="SUBTILASE_ASP"/>
    <property type="match status" value="1"/>
</dbReference>
<dbReference type="PROSITE" id="PS51892">
    <property type="entry name" value="SUBTILASE"/>
    <property type="match status" value="1"/>
</dbReference>
<dbReference type="Gene3D" id="2.60.120.380">
    <property type="match status" value="1"/>
</dbReference>
<comment type="caution">
    <text evidence="14">The sequence shown here is derived from an EMBL/GenBank/DDBJ whole genome shotgun (WGS) entry which is preliminary data.</text>
</comment>
<evidence type="ECO:0000256" key="11">
    <source>
        <dbReference type="SAM" id="SignalP"/>
    </source>
</evidence>
<evidence type="ECO:0000256" key="9">
    <source>
        <dbReference type="PROSITE-ProRule" id="PRU01240"/>
    </source>
</evidence>
<dbReference type="PANTHER" id="PTHR43806:SF11">
    <property type="entry name" value="CEREVISIN-RELATED"/>
    <property type="match status" value="1"/>
</dbReference>
<dbReference type="PRINTS" id="PR00723">
    <property type="entry name" value="SUBTILISIN"/>
</dbReference>
<keyword evidence="3" id="KW-0964">Secreted</keyword>
<evidence type="ECO:0008006" key="16">
    <source>
        <dbReference type="Google" id="ProtNLM"/>
    </source>
</evidence>
<gene>
    <name evidence="14" type="ORF">Y882_00010</name>
</gene>
<feature type="chain" id="PRO_5002577218" description="Protease" evidence="11">
    <location>
        <begin position="26"/>
        <end position="648"/>
    </location>
</feature>
<evidence type="ECO:0000256" key="10">
    <source>
        <dbReference type="RuleBase" id="RU003355"/>
    </source>
</evidence>
<evidence type="ECO:0000256" key="2">
    <source>
        <dbReference type="ARBA" id="ARBA00011073"/>
    </source>
</evidence>
<feature type="domain" description="Peptidase S8/S53" evidence="12">
    <location>
        <begin position="201"/>
        <end position="519"/>
    </location>
</feature>
<feature type="signal peptide" evidence="11">
    <location>
        <begin position="1"/>
        <end position="25"/>
    </location>
</feature>
<evidence type="ECO:0000256" key="5">
    <source>
        <dbReference type="ARBA" id="ARBA00022729"/>
    </source>
</evidence>
<dbReference type="InterPro" id="IPR036852">
    <property type="entry name" value="Peptidase_S8/S53_dom_sf"/>
</dbReference>
<dbReference type="PANTHER" id="PTHR43806">
    <property type="entry name" value="PEPTIDASE S8"/>
    <property type="match status" value="1"/>
</dbReference>
<dbReference type="InterPro" id="IPR000209">
    <property type="entry name" value="Peptidase_S8/S53_dom"/>
</dbReference>
<sequence length="648" mass="64894">MFKFKPFQTCALAAALALALPIAHADTVSADVAAKINLRVLQGRSQQTFDRFIVTYRNGTTENLNATAATQNVSAAAARMGNGKAALAVSHLRKLGTGAHVMHTSRKLSATEASQFMSQIAADPSVAHVEPDVMMRLVRDIPATQALATQTSKTQAAKAQDLLSGAPNDGYYASNQWHFQPLSSTNKGSADVEKAWTVADGTGVIVAVIDTGITAHPDLDESLADAGYDFISDALVSGRAADGRAAGGWDLGDWTTGSTYAGCLDAGDPGEASSWHGTHVSGTIAELTNNGTGMAGIAHAARVLPVRALGHCGGYTSDISDAITWASGGHVDGVPDNQNVAQVISMSLGGQGVCAADDAFGTAIAGALSRGTTVVVAAGNSNEDASGFSPASCPGVISVASNGITGKRAFYSNYGTGVTISAPGGGIYANDASSGTQANPTGFVWSSINAGATVPTTATYGGMAGTSQATPHVSGTIAMILAAEKDAGIAASTPAQIKTILTSSARPFPVTEDHPIGAGILDAYAAVELAVAGSTGGGGDGSATTLTANTTLTGQSGAAGTSAVYSIVVPAGAKNLSLRSFGGSGDVTMYVKAGAAPATNGSDADVTSARPGNTETAVIAKPATTTYYIRIVGVAAYSGLSLLASYSM</sequence>
<dbReference type="PATRIC" id="fig|1440762.4.peg.2"/>
<dbReference type="OrthoDB" id="9790784at2"/>
<dbReference type="InterPro" id="IPR015500">
    <property type="entry name" value="Peptidase_S8_subtilisin-rel"/>
</dbReference>
<feature type="active site" description="Charge relay system" evidence="9">
    <location>
        <position position="467"/>
    </location>
</feature>
<evidence type="ECO:0000256" key="1">
    <source>
        <dbReference type="ARBA" id="ARBA00004613"/>
    </source>
</evidence>
<evidence type="ECO:0000313" key="14">
    <source>
        <dbReference type="EMBL" id="KLD66108.1"/>
    </source>
</evidence>
<evidence type="ECO:0000256" key="3">
    <source>
        <dbReference type="ARBA" id="ARBA00022525"/>
    </source>
</evidence>
<evidence type="ECO:0000256" key="8">
    <source>
        <dbReference type="ARBA" id="ARBA00023145"/>
    </source>
</evidence>
<dbReference type="STRING" id="1440762.Y882_00010"/>
<protein>
    <recommendedName>
        <fullName evidence="16">Protease</fullName>
    </recommendedName>
</protein>
<feature type="active site" description="Charge relay system" evidence="9">
    <location>
        <position position="276"/>
    </location>
</feature>